<evidence type="ECO:0000256" key="2">
    <source>
        <dbReference type="ARBA" id="ARBA00023315"/>
    </source>
</evidence>
<name>A0A0H2YRN4_CLOP1</name>
<evidence type="ECO:0000313" key="5">
    <source>
        <dbReference type="Proteomes" id="UP000001823"/>
    </source>
</evidence>
<protein>
    <submittedName>
        <fullName evidence="4">Acetyltransferase, GNAT family</fullName>
    </submittedName>
</protein>
<dbReference type="PROSITE" id="PS51186">
    <property type="entry name" value="GNAT"/>
    <property type="match status" value="1"/>
</dbReference>
<dbReference type="InterPro" id="IPR000182">
    <property type="entry name" value="GNAT_dom"/>
</dbReference>
<dbReference type="SUPFAM" id="SSF55729">
    <property type="entry name" value="Acyl-CoA N-acyltransferases (Nat)"/>
    <property type="match status" value="1"/>
</dbReference>
<accession>A0A0H2YRN4</accession>
<dbReference type="KEGG" id="cpf:CPF_1379"/>
<keyword evidence="1" id="KW-0808">Transferase</keyword>
<dbReference type="Gene3D" id="3.40.630.30">
    <property type="match status" value="1"/>
</dbReference>
<dbReference type="PANTHER" id="PTHR43626:SF4">
    <property type="entry name" value="GCN5-RELATED N-ACETYLTRANSFERASE 2, CHLOROPLASTIC"/>
    <property type="match status" value="1"/>
</dbReference>
<dbReference type="PaxDb" id="195103-CPF_1379"/>
<keyword evidence="2" id="KW-0012">Acyltransferase</keyword>
<dbReference type="eggNOG" id="COG0454">
    <property type="taxonomic scope" value="Bacteria"/>
</dbReference>
<evidence type="ECO:0000256" key="1">
    <source>
        <dbReference type="ARBA" id="ARBA00022679"/>
    </source>
</evidence>
<dbReference type="PANTHER" id="PTHR43626">
    <property type="entry name" value="ACYL-COA N-ACYLTRANSFERASE"/>
    <property type="match status" value="1"/>
</dbReference>
<dbReference type="Pfam" id="PF13673">
    <property type="entry name" value="Acetyltransf_10"/>
    <property type="match status" value="1"/>
</dbReference>
<organism evidence="4 5">
    <name type="scientific">Clostridium perfringens (strain ATCC 13124 / DSM 756 / JCM 1290 / NCIMB 6125 / NCTC 8237 / Type A)</name>
    <dbReference type="NCBI Taxonomy" id="195103"/>
    <lineage>
        <taxon>Bacteria</taxon>
        <taxon>Bacillati</taxon>
        <taxon>Bacillota</taxon>
        <taxon>Clostridia</taxon>
        <taxon>Eubacteriales</taxon>
        <taxon>Clostridiaceae</taxon>
        <taxon>Clostridium</taxon>
    </lineage>
</organism>
<dbReference type="InterPro" id="IPR045039">
    <property type="entry name" value="NSI-like"/>
</dbReference>
<gene>
    <name evidence="4" type="ordered locus">CPF_1379</name>
</gene>
<evidence type="ECO:0000259" key="3">
    <source>
        <dbReference type="PROSITE" id="PS51186"/>
    </source>
</evidence>
<dbReference type="AlphaFoldDB" id="A0A0H2YRN4"/>
<dbReference type="InterPro" id="IPR016181">
    <property type="entry name" value="Acyl_CoA_acyltransferase"/>
</dbReference>
<feature type="domain" description="N-acetyltransferase" evidence="3">
    <location>
        <begin position="6"/>
        <end position="140"/>
    </location>
</feature>
<keyword evidence="5" id="KW-1185">Reference proteome</keyword>
<sequence>MNLEKVIFKKDLIKDIKSISYLYESAGWFDYTEDLEKLEEAFKNSLKIISAWHEEKLIGLIRVIGDGLTIIYIQDIVVLPEYQGNGIGRGLINSVLDEYKHVRQKILISEDKDSSIEFYKNIGFKSIDTYNGVAFVNYIE</sequence>
<dbReference type="RefSeq" id="WP_011590684.1">
    <property type="nucleotide sequence ID" value="NC_008261.1"/>
</dbReference>
<proteinExistence type="predicted"/>
<dbReference type="Proteomes" id="UP000001823">
    <property type="component" value="Chromosome"/>
</dbReference>
<dbReference type="GO" id="GO:0005737">
    <property type="term" value="C:cytoplasm"/>
    <property type="evidence" value="ECO:0007669"/>
    <property type="project" value="TreeGrafter"/>
</dbReference>
<evidence type="ECO:0000313" key="4">
    <source>
        <dbReference type="EMBL" id="ABG83599.1"/>
    </source>
</evidence>
<dbReference type="GO" id="GO:0008080">
    <property type="term" value="F:N-acetyltransferase activity"/>
    <property type="evidence" value="ECO:0007669"/>
    <property type="project" value="InterPro"/>
</dbReference>
<dbReference type="EMBL" id="CP000246">
    <property type="protein sequence ID" value="ABG83599.1"/>
    <property type="molecule type" value="Genomic_DNA"/>
</dbReference>
<dbReference type="CDD" id="cd04301">
    <property type="entry name" value="NAT_SF"/>
    <property type="match status" value="1"/>
</dbReference>
<dbReference type="HOGENOM" id="CLU_086503_5_0_9"/>
<dbReference type="STRING" id="195103.CPF_1379"/>
<reference evidence="4 5" key="1">
    <citation type="journal article" date="2006" name="Genome Res.">
        <title>Skewed genomic variability in strains of the toxigenic bacterial pathogen, Clostridium perfringens.</title>
        <authorList>
            <person name="Myers G.S."/>
            <person name="Rasko D.A."/>
            <person name="Cheung J.K."/>
            <person name="Ravel J."/>
            <person name="Seshadri R."/>
            <person name="Deboy R.T."/>
            <person name="Ren Q."/>
            <person name="Varga J."/>
            <person name="Awad M.M."/>
            <person name="Brinkac L.M."/>
            <person name="Daugherty S.C."/>
            <person name="Haft D.H."/>
            <person name="Dodson R.J."/>
            <person name="Madupu R."/>
            <person name="Nelson W.C."/>
            <person name="Rosovitz M.J."/>
            <person name="Sullivan S.A."/>
            <person name="Khouri H."/>
            <person name="Dimitrov G.I."/>
            <person name="Watkins K.L."/>
            <person name="Mulligan S."/>
            <person name="Benton J."/>
            <person name="Radune D."/>
            <person name="Fisher D.J."/>
            <person name="Atkins H.S."/>
            <person name="Hiscox T."/>
            <person name="Jost B.H."/>
            <person name="Billington S.J."/>
            <person name="Songer J.G."/>
            <person name="McClane B.A."/>
            <person name="Titball R.W."/>
            <person name="Rood J.I."/>
            <person name="Melville S.B."/>
            <person name="Paulsen I.T."/>
        </authorList>
    </citation>
    <scope>NUCLEOTIDE SEQUENCE [LARGE SCALE GENOMIC DNA]</scope>
    <source>
        <strain evidence="5">ATCC 13124 / DSM 756 / JCM 1290 / NCIMB 6125 / NCTC 8237 / S 107 / Type A</strain>
    </source>
</reference>